<comment type="caution">
    <text evidence="2">The sequence shown here is derived from an EMBL/GenBank/DDBJ whole genome shotgun (WGS) entry which is preliminary data.</text>
</comment>
<dbReference type="AlphaFoldDB" id="A0A1G4I6H8"/>
<evidence type="ECO:0000256" key="1">
    <source>
        <dbReference type="SAM" id="MobiDB-lite"/>
    </source>
</evidence>
<feature type="region of interest" description="Disordered" evidence="1">
    <location>
        <begin position="156"/>
        <end position="177"/>
    </location>
</feature>
<gene>
    <name evidence="2" type="ORF">TEOVI_000042200</name>
</gene>
<keyword evidence="3" id="KW-1185">Reference proteome</keyword>
<protein>
    <submittedName>
        <fullName evidence="2">Uncharacterized protein</fullName>
    </submittedName>
</protein>
<reference evidence="2" key="1">
    <citation type="submission" date="2016-09" db="EMBL/GenBank/DDBJ databases">
        <authorList>
            <person name="Hebert L."/>
            <person name="Moumen B."/>
        </authorList>
    </citation>
    <scope>NUCLEOTIDE SEQUENCE [LARGE SCALE GENOMIC DNA]</scope>
    <source>
        <strain evidence="2">OVI</strain>
    </source>
</reference>
<dbReference type="EMBL" id="CZPT02000721">
    <property type="protein sequence ID" value="SCU67304.1"/>
    <property type="molecule type" value="Genomic_DNA"/>
</dbReference>
<proteinExistence type="predicted"/>
<name>A0A1G4I6H8_TRYEQ</name>
<accession>A0A1G4I6H8</accession>
<organism evidence="2 3">
    <name type="scientific">Trypanosoma equiperdum</name>
    <dbReference type="NCBI Taxonomy" id="5694"/>
    <lineage>
        <taxon>Eukaryota</taxon>
        <taxon>Discoba</taxon>
        <taxon>Euglenozoa</taxon>
        <taxon>Kinetoplastea</taxon>
        <taxon>Metakinetoplastina</taxon>
        <taxon>Trypanosomatida</taxon>
        <taxon>Trypanosomatidae</taxon>
        <taxon>Trypanosoma</taxon>
    </lineage>
</organism>
<dbReference type="GeneID" id="92374362"/>
<evidence type="ECO:0000313" key="2">
    <source>
        <dbReference type="EMBL" id="SCU67304.1"/>
    </source>
</evidence>
<dbReference type="RefSeq" id="XP_067078636.1">
    <property type="nucleotide sequence ID" value="XM_067222535.1"/>
</dbReference>
<sequence>MEEAKENVQLDAGGGEYSREREVAVQSAAADGFTVDRGDADAAFAADFLSPVHKKSPSLCGSCDGEFFGKMQSPGSCATEGVTAFYAAGENEINIDVESGDNHDIPAITIWVPTAFTKAAGRRICIREQRCITQDSPYWRLLNECPLAEGFADNTEVEEKQTGDSHQQYPRSLQPHWRRRRRESNVFLSPMPYEESFATLPRCRSCPSSLGSRISWEN</sequence>
<evidence type="ECO:0000313" key="3">
    <source>
        <dbReference type="Proteomes" id="UP000195570"/>
    </source>
</evidence>
<dbReference type="VEuPathDB" id="TriTrypDB:TEOVI_000042200"/>
<dbReference type="Proteomes" id="UP000195570">
    <property type="component" value="Unassembled WGS sequence"/>
</dbReference>